<dbReference type="OrthoDB" id="9180763at2"/>
<sequence>MLKLTLAFIQILIGFYWAGDMARQNPKINDFVAHLEDGYGSFNDRLKDIKVIEGLAALRKLYGYIAAISFVLFFVLPILVGANRLLAGFISTVGMASVFGWFSIKWCMDHKKAVAEVGSQAGLLIFGPVILGAFDLLMGTRFMTILWESLSRIPAPAGFHIPYLTNPIAIGGCLSLLFAVFLAVYYLIAWVLTVPAAFFSAVLVLLPVAVARMVHTVAPRKAFVGFTLVLFTIATLCLVWL</sequence>
<keyword evidence="1" id="KW-1133">Transmembrane helix</keyword>
<feature type="transmembrane region" description="Helical" evidence="1">
    <location>
        <begin position="194"/>
        <end position="211"/>
    </location>
</feature>
<proteinExistence type="predicted"/>
<dbReference type="RefSeq" id="WP_133300287.1">
    <property type="nucleotide sequence ID" value="NZ_QHKS01000001.1"/>
</dbReference>
<reference evidence="3" key="1">
    <citation type="submission" date="2018-05" db="EMBL/GenBank/DDBJ databases">
        <authorList>
            <person name="Feng T."/>
        </authorList>
    </citation>
    <scope>NUCLEOTIDE SEQUENCE [LARGE SCALE GENOMIC DNA]</scope>
    <source>
        <strain evidence="3">S27</strain>
    </source>
</reference>
<feature type="transmembrane region" description="Helical" evidence="1">
    <location>
        <begin position="85"/>
        <end position="104"/>
    </location>
</feature>
<keyword evidence="1" id="KW-0812">Transmembrane</keyword>
<keyword evidence="1" id="KW-0472">Membrane</keyword>
<dbReference type="AlphaFoldDB" id="A0A370NG91"/>
<feature type="transmembrane region" description="Helical" evidence="1">
    <location>
        <begin position="124"/>
        <end position="147"/>
    </location>
</feature>
<dbReference type="EMBL" id="QHKS01000001">
    <property type="protein sequence ID" value="RDK04609.1"/>
    <property type="molecule type" value="Genomic_DNA"/>
</dbReference>
<comment type="caution">
    <text evidence="2">The sequence shown here is derived from an EMBL/GenBank/DDBJ whole genome shotgun (WGS) entry which is preliminary data.</text>
</comment>
<feature type="transmembrane region" description="Helical" evidence="1">
    <location>
        <begin position="223"/>
        <end position="240"/>
    </location>
</feature>
<protein>
    <submittedName>
        <fullName evidence="2">Uncharacterized protein</fullName>
    </submittedName>
</protein>
<organism evidence="2 3">
    <name type="scientific">Paraburkholderia lacunae</name>
    <dbReference type="NCBI Taxonomy" id="2211104"/>
    <lineage>
        <taxon>Bacteria</taxon>
        <taxon>Pseudomonadati</taxon>
        <taxon>Pseudomonadota</taxon>
        <taxon>Betaproteobacteria</taxon>
        <taxon>Burkholderiales</taxon>
        <taxon>Burkholderiaceae</taxon>
        <taxon>Paraburkholderia</taxon>
    </lineage>
</organism>
<evidence type="ECO:0000313" key="2">
    <source>
        <dbReference type="EMBL" id="RDK04609.1"/>
    </source>
</evidence>
<evidence type="ECO:0000256" key="1">
    <source>
        <dbReference type="SAM" id="Phobius"/>
    </source>
</evidence>
<keyword evidence="3" id="KW-1185">Reference proteome</keyword>
<feature type="transmembrane region" description="Helical" evidence="1">
    <location>
        <begin position="61"/>
        <end position="80"/>
    </location>
</feature>
<accession>A0A370NG91</accession>
<gene>
    <name evidence="2" type="ORF">DLM46_01695</name>
</gene>
<name>A0A370NG91_9BURK</name>
<feature type="transmembrane region" description="Helical" evidence="1">
    <location>
        <begin position="168"/>
        <end position="188"/>
    </location>
</feature>
<evidence type="ECO:0000313" key="3">
    <source>
        <dbReference type="Proteomes" id="UP000254875"/>
    </source>
</evidence>
<dbReference type="Proteomes" id="UP000254875">
    <property type="component" value="Unassembled WGS sequence"/>
</dbReference>